<gene>
    <name evidence="3" type="ORF">ElyMa_002179400</name>
</gene>
<evidence type="ECO:0000256" key="1">
    <source>
        <dbReference type="SAM" id="MobiDB-lite"/>
    </source>
</evidence>
<name>A0AAV4FNS4_9GAST</name>
<dbReference type="EMBL" id="BMAT01004530">
    <property type="protein sequence ID" value="GFR75127.1"/>
    <property type="molecule type" value="Genomic_DNA"/>
</dbReference>
<reference evidence="3 4" key="1">
    <citation type="journal article" date="2021" name="Elife">
        <title>Chloroplast acquisition without the gene transfer in kleptoplastic sea slugs, Plakobranchus ocellatus.</title>
        <authorList>
            <person name="Maeda T."/>
            <person name="Takahashi S."/>
            <person name="Yoshida T."/>
            <person name="Shimamura S."/>
            <person name="Takaki Y."/>
            <person name="Nagai Y."/>
            <person name="Toyoda A."/>
            <person name="Suzuki Y."/>
            <person name="Arimoto A."/>
            <person name="Ishii H."/>
            <person name="Satoh N."/>
            <person name="Nishiyama T."/>
            <person name="Hasebe M."/>
            <person name="Maruyama T."/>
            <person name="Minagawa J."/>
            <person name="Obokata J."/>
            <person name="Shigenobu S."/>
        </authorList>
    </citation>
    <scope>NUCLEOTIDE SEQUENCE [LARGE SCALE GENOMIC DNA]</scope>
</reference>
<organism evidence="3 4">
    <name type="scientific">Elysia marginata</name>
    <dbReference type="NCBI Taxonomy" id="1093978"/>
    <lineage>
        <taxon>Eukaryota</taxon>
        <taxon>Metazoa</taxon>
        <taxon>Spiralia</taxon>
        <taxon>Lophotrochozoa</taxon>
        <taxon>Mollusca</taxon>
        <taxon>Gastropoda</taxon>
        <taxon>Heterobranchia</taxon>
        <taxon>Euthyneura</taxon>
        <taxon>Panpulmonata</taxon>
        <taxon>Sacoglossa</taxon>
        <taxon>Placobranchoidea</taxon>
        <taxon>Plakobranchidae</taxon>
        <taxon>Elysia</taxon>
    </lineage>
</organism>
<feature type="transmembrane region" description="Helical" evidence="2">
    <location>
        <begin position="59"/>
        <end position="80"/>
    </location>
</feature>
<protein>
    <submittedName>
        <fullName evidence="3">Uncharacterized protein</fullName>
    </submittedName>
</protein>
<keyword evidence="2" id="KW-1133">Transmembrane helix</keyword>
<accession>A0AAV4FNS4</accession>
<keyword evidence="4" id="KW-1185">Reference proteome</keyword>
<comment type="caution">
    <text evidence="3">The sequence shown here is derived from an EMBL/GenBank/DDBJ whole genome shotgun (WGS) entry which is preliminary data.</text>
</comment>
<evidence type="ECO:0000256" key="2">
    <source>
        <dbReference type="SAM" id="Phobius"/>
    </source>
</evidence>
<evidence type="ECO:0000313" key="4">
    <source>
        <dbReference type="Proteomes" id="UP000762676"/>
    </source>
</evidence>
<keyword evidence="2" id="KW-0812">Transmembrane</keyword>
<feature type="compositionally biased region" description="Polar residues" evidence="1">
    <location>
        <begin position="112"/>
        <end position="122"/>
    </location>
</feature>
<keyword evidence="2" id="KW-0472">Membrane</keyword>
<sequence length="203" mass="22742">MAHIIWRNIDGTWPNKPRPYFNAHFSLLKHGRQILTSLSSVLQQQQQQSQESEASGLNIWGIAITIVAAVAAVVIGILVWRQYKDSRDRSPKSANIDSVEECSQQQQHQQQRESGQGCSSQEPPIGRPSQKYDHAMETSPEYVDLYDQGFDHYDSPKEIMRRSGEYETPQPVAVSAPVQDYVEPETVSSAAGAAAYHNMQAQT</sequence>
<dbReference type="Proteomes" id="UP000762676">
    <property type="component" value="Unassembled WGS sequence"/>
</dbReference>
<feature type="region of interest" description="Disordered" evidence="1">
    <location>
        <begin position="88"/>
        <end position="133"/>
    </location>
</feature>
<dbReference type="AlphaFoldDB" id="A0AAV4FNS4"/>
<evidence type="ECO:0000313" key="3">
    <source>
        <dbReference type="EMBL" id="GFR75127.1"/>
    </source>
</evidence>
<proteinExistence type="predicted"/>